<dbReference type="RefSeq" id="WP_310910682.1">
    <property type="nucleotide sequence ID" value="NZ_JAVLVT010000001.1"/>
</dbReference>
<dbReference type="CDD" id="cd00093">
    <property type="entry name" value="HTH_XRE"/>
    <property type="match status" value="1"/>
</dbReference>
<dbReference type="SUPFAM" id="SSF47413">
    <property type="entry name" value="lambda repressor-like DNA-binding domains"/>
    <property type="match status" value="1"/>
</dbReference>
<accession>A0ABU2H1J1</accession>
<dbReference type="Pfam" id="PF17765">
    <property type="entry name" value="MLTR_LBD"/>
    <property type="match status" value="1"/>
</dbReference>
<evidence type="ECO:0000259" key="1">
    <source>
        <dbReference type="PROSITE" id="PS50943"/>
    </source>
</evidence>
<dbReference type="Pfam" id="PF01381">
    <property type="entry name" value="HTH_3"/>
    <property type="match status" value="1"/>
</dbReference>
<dbReference type="InterPro" id="IPR010982">
    <property type="entry name" value="Lambda_DNA-bd_dom_sf"/>
</dbReference>
<dbReference type="EMBL" id="JAVLVT010000001">
    <property type="protein sequence ID" value="MDS1269173.1"/>
    <property type="molecule type" value="Genomic_DNA"/>
</dbReference>
<keyword evidence="3" id="KW-1185">Reference proteome</keyword>
<dbReference type="Gene3D" id="1.10.260.40">
    <property type="entry name" value="lambda repressor-like DNA-binding domains"/>
    <property type="match status" value="1"/>
</dbReference>
<organism evidence="2 3">
    <name type="scientific">Lipingzhangella rawalii</name>
    <dbReference type="NCBI Taxonomy" id="2055835"/>
    <lineage>
        <taxon>Bacteria</taxon>
        <taxon>Bacillati</taxon>
        <taxon>Actinomycetota</taxon>
        <taxon>Actinomycetes</taxon>
        <taxon>Streptosporangiales</taxon>
        <taxon>Nocardiopsidaceae</taxon>
        <taxon>Lipingzhangella</taxon>
    </lineage>
</organism>
<dbReference type="PROSITE" id="PS50943">
    <property type="entry name" value="HTH_CROC1"/>
    <property type="match status" value="1"/>
</dbReference>
<dbReference type="PANTHER" id="PTHR35010:SF4">
    <property type="entry name" value="BLL5781 PROTEIN"/>
    <property type="match status" value="1"/>
</dbReference>
<dbReference type="Proteomes" id="UP001250214">
    <property type="component" value="Unassembled WGS sequence"/>
</dbReference>
<sequence>MTSAQQSQVGALVREWRTRRRLSQLDLALRTGVSSRHVSFVETGRTRPSRQMLLRLAEELEIPLRERNHLLLGGGFAPVYPERSLDAPELAPVRDAVRQVLTGHSPYPAVAVDRHFNAVETNRAARWLLTEGVAADLLEPPVNTLRCSLHPRGFAPRVANLGEWRAHLLGRLRRQVHVTGDEQLGALYTELRELPCTQEEPEVELPGPGDVVVPLRLRHEDRELSFFTTLAVIGTPLDVTAAEIMIESFFPADAATARFLQEFHLPLE</sequence>
<evidence type="ECO:0000313" key="3">
    <source>
        <dbReference type="Proteomes" id="UP001250214"/>
    </source>
</evidence>
<dbReference type="InterPro" id="IPR001387">
    <property type="entry name" value="Cro/C1-type_HTH"/>
</dbReference>
<name>A0ABU2H1J1_9ACTN</name>
<dbReference type="PANTHER" id="PTHR35010">
    <property type="entry name" value="BLL4672 PROTEIN-RELATED"/>
    <property type="match status" value="1"/>
</dbReference>
<proteinExistence type="predicted"/>
<comment type="caution">
    <text evidence="2">The sequence shown here is derived from an EMBL/GenBank/DDBJ whole genome shotgun (WGS) entry which is preliminary data.</text>
</comment>
<dbReference type="InterPro" id="IPR041413">
    <property type="entry name" value="MLTR_LBD"/>
</dbReference>
<reference evidence="3" key="1">
    <citation type="submission" date="2023-07" db="EMBL/GenBank/DDBJ databases">
        <title>Novel species in the genus Lipingzhangella isolated from Sambhar Salt Lake.</title>
        <authorList>
            <person name="Jiya N."/>
            <person name="Kajale S."/>
            <person name="Sharma A."/>
        </authorList>
    </citation>
    <scope>NUCLEOTIDE SEQUENCE [LARGE SCALE GENOMIC DNA]</scope>
    <source>
        <strain evidence="3">LS1_29</strain>
    </source>
</reference>
<evidence type="ECO:0000313" key="2">
    <source>
        <dbReference type="EMBL" id="MDS1269173.1"/>
    </source>
</evidence>
<protein>
    <submittedName>
        <fullName evidence="2">Helix-turn-helix transcriptional regulator</fullName>
    </submittedName>
</protein>
<dbReference type="SMART" id="SM00530">
    <property type="entry name" value="HTH_XRE"/>
    <property type="match status" value="1"/>
</dbReference>
<gene>
    <name evidence="2" type="ORF">RIF23_02555</name>
</gene>
<dbReference type="Gene3D" id="3.30.450.180">
    <property type="match status" value="1"/>
</dbReference>
<feature type="domain" description="HTH cro/C1-type" evidence="1">
    <location>
        <begin position="13"/>
        <end position="67"/>
    </location>
</feature>